<evidence type="ECO:0000256" key="4">
    <source>
        <dbReference type="ARBA" id="ARBA00023136"/>
    </source>
</evidence>
<reference evidence="8 9" key="1">
    <citation type="submission" date="2018-02" db="EMBL/GenBank/DDBJ databases">
        <title>Sphingobacterium KA21.</title>
        <authorList>
            <person name="Vasarhelyi B.M."/>
            <person name="Deshmukh S."/>
            <person name="Balint B."/>
            <person name="Kukolya J."/>
        </authorList>
    </citation>
    <scope>NUCLEOTIDE SEQUENCE [LARGE SCALE GENOMIC DNA]</scope>
    <source>
        <strain evidence="8 9">Ka21</strain>
    </source>
</reference>
<evidence type="ECO:0000256" key="2">
    <source>
        <dbReference type="ARBA" id="ARBA00006275"/>
    </source>
</evidence>
<accession>A0ABR9T382</accession>
<feature type="domain" description="RagB/SusD" evidence="6">
    <location>
        <begin position="337"/>
        <end position="427"/>
    </location>
</feature>
<comment type="subcellular location">
    <subcellularLocation>
        <location evidence="1">Cell outer membrane</location>
    </subcellularLocation>
</comment>
<dbReference type="InterPro" id="IPR033985">
    <property type="entry name" value="SusD-like_N"/>
</dbReference>
<keyword evidence="3" id="KW-0732">Signal</keyword>
<evidence type="ECO:0000256" key="3">
    <source>
        <dbReference type="ARBA" id="ARBA00022729"/>
    </source>
</evidence>
<comment type="caution">
    <text evidence="8">The sequence shown here is derived from an EMBL/GenBank/DDBJ whole genome shotgun (WGS) entry which is preliminary data.</text>
</comment>
<evidence type="ECO:0000313" key="9">
    <source>
        <dbReference type="Proteomes" id="UP000618319"/>
    </source>
</evidence>
<dbReference type="Pfam" id="PF14322">
    <property type="entry name" value="SusD-like_3"/>
    <property type="match status" value="1"/>
</dbReference>
<dbReference type="SUPFAM" id="SSF48452">
    <property type="entry name" value="TPR-like"/>
    <property type="match status" value="1"/>
</dbReference>
<dbReference type="InterPro" id="IPR012944">
    <property type="entry name" value="SusD_RagB_dom"/>
</dbReference>
<feature type="domain" description="SusD-like N-terminal" evidence="7">
    <location>
        <begin position="23"/>
        <end position="227"/>
    </location>
</feature>
<keyword evidence="5" id="KW-0998">Cell outer membrane</keyword>
<evidence type="ECO:0000259" key="6">
    <source>
        <dbReference type="Pfam" id="PF07980"/>
    </source>
</evidence>
<dbReference type="InterPro" id="IPR011990">
    <property type="entry name" value="TPR-like_helical_dom_sf"/>
</dbReference>
<dbReference type="EMBL" id="PSKQ01000017">
    <property type="protein sequence ID" value="MBE8719818.1"/>
    <property type="molecule type" value="Genomic_DNA"/>
</dbReference>
<proteinExistence type="inferred from homology"/>
<dbReference type="Proteomes" id="UP000618319">
    <property type="component" value="Unassembled WGS sequence"/>
</dbReference>
<dbReference type="RefSeq" id="WP_196937525.1">
    <property type="nucleotide sequence ID" value="NZ_MU158689.1"/>
</dbReference>
<dbReference type="PROSITE" id="PS51257">
    <property type="entry name" value="PROKAR_LIPOPROTEIN"/>
    <property type="match status" value="1"/>
</dbReference>
<keyword evidence="4" id="KW-0472">Membrane</keyword>
<evidence type="ECO:0000256" key="5">
    <source>
        <dbReference type="ARBA" id="ARBA00023237"/>
    </source>
</evidence>
<sequence length="457" mass="51309">MKKTTYILLLGAALTFGFTSCEKFLDREPISQITKDNYFNSETNASAAVTGMYRTMLSSFGYGQSMIIVPEFSARHVSHASAYPEYEQFALHTVQNTNPWTNNIWQSAYSTINAANNIIVNVPEMEEGLISEASRNRFVGEAKFIRALEYFFLVRAFGNIPLELTSTEEGDDFATPLSTTEETYAQIVEDLTEAMSLLVADAETDVAVQKGRASHLAAKSLLAKVYLYQAAFTDDYSQAAELAKEVIDEPTLALVQDYASIWSAENTAESIFELQFEAQATNPLAASANDNASMLFYVKGTAPYELFEEADKRRDVTLKLGSENRYFMGKFPNFAPATQNLPVIRVAEIYLIHAEAQARVDNAVSPASYASLEKVQERAGVVKPMETYTSLAMYIQSIQEEKQRELLFEGETWFDFCRTGLALDKFETLDNENYFIYPIPESQRALNPTWDQNEGYN</sequence>
<dbReference type="Gene3D" id="1.25.40.390">
    <property type="match status" value="1"/>
</dbReference>
<dbReference type="CDD" id="cd08977">
    <property type="entry name" value="SusD"/>
    <property type="match status" value="1"/>
</dbReference>
<evidence type="ECO:0000256" key="1">
    <source>
        <dbReference type="ARBA" id="ARBA00004442"/>
    </source>
</evidence>
<gene>
    <name evidence="8" type="ORF">C4F40_03630</name>
</gene>
<protein>
    <submittedName>
        <fullName evidence="8">RagB/SusD family nutrient uptake outer membrane protein</fullName>
    </submittedName>
</protein>
<name>A0ABR9T382_9SPHI</name>
<organism evidence="8 9">
    <name type="scientific">Sphingobacterium pedocola</name>
    <dbReference type="NCBI Taxonomy" id="2082722"/>
    <lineage>
        <taxon>Bacteria</taxon>
        <taxon>Pseudomonadati</taxon>
        <taxon>Bacteroidota</taxon>
        <taxon>Sphingobacteriia</taxon>
        <taxon>Sphingobacteriales</taxon>
        <taxon>Sphingobacteriaceae</taxon>
        <taxon>Sphingobacterium</taxon>
    </lineage>
</organism>
<comment type="similarity">
    <text evidence="2">Belongs to the SusD family.</text>
</comment>
<evidence type="ECO:0000259" key="7">
    <source>
        <dbReference type="Pfam" id="PF14322"/>
    </source>
</evidence>
<dbReference type="Pfam" id="PF07980">
    <property type="entry name" value="SusD_RagB"/>
    <property type="match status" value="1"/>
</dbReference>
<keyword evidence="9" id="KW-1185">Reference proteome</keyword>
<evidence type="ECO:0000313" key="8">
    <source>
        <dbReference type="EMBL" id="MBE8719818.1"/>
    </source>
</evidence>